<sequence length="94" mass="10731">MQEIEQTLVAVAAQRLLDMRCPFCGDECTVICRKLRGNRRVSVYELLYGQALHHVVNEAKGREETYSYPTMPDLIKKGIALGYLPMKSLEGWNI</sequence>
<proteinExistence type="predicted"/>
<gene>
    <name evidence="1" type="ORF">JR050_06370</name>
</gene>
<dbReference type="EMBL" id="JAFELM010000021">
    <property type="protein sequence ID" value="MBM6617299.1"/>
    <property type="molecule type" value="Genomic_DNA"/>
</dbReference>
<organism evidence="1 2">
    <name type="scientific">Bacillus suaedaesalsae</name>
    <dbReference type="NCBI Taxonomy" id="2810349"/>
    <lineage>
        <taxon>Bacteria</taxon>
        <taxon>Bacillati</taxon>
        <taxon>Bacillota</taxon>
        <taxon>Bacilli</taxon>
        <taxon>Bacillales</taxon>
        <taxon>Bacillaceae</taxon>
        <taxon>Bacillus</taxon>
    </lineage>
</organism>
<name>A0ABS2DFQ1_9BACI</name>
<dbReference type="Proteomes" id="UP001518925">
    <property type="component" value="Unassembled WGS sequence"/>
</dbReference>
<keyword evidence="2" id="KW-1185">Reference proteome</keyword>
<accession>A0ABS2DFQ1</accession>
<comment type="caution">
    <text evidence="1">The sequence shown here is derived from an EMBL/GenBank/DDBJ whole genome shotgun (WGS) entry which is preliminary data.</text>
</comment>
<protein>
    <submittedName>
        <fullName evidence="1">Uncharacterized protein</fullName>
    </submittedName>
</protein>
<evidence type="ECO:0000313" key="2">
    <source>
        <dbReference type="Proteomes" id="UP001518925"/>
    </source>
</evidence>
<dbReference type="RefSeq" id="WP_204202677.1">
    <property type="nucleotide sequence ID" value="NZ_JAFELM010000021.1"/>
</dbReference>
<evidence type="ECO:0000313" key="1">
    <source>
        <dbReference type="EMBL" id="MBM6617299.1"/>
    </source>
</evidence>
<reference evidence="1 2" key="1">
    <citation type="submission" date="2021-02" db="EMBL/GenBank/DDBJ databases">
        <title>Bacillus sp. RD4P76, an endophyte from a halophyte.</title>
        <authorList>
            <person name="Sun J.-Q."/>
        </authorList>
    </citation>
    <scope>NUCLEOTIDE SEQUENCE [LARGE SCALE GENOMIC DNA]</scope>
    <source>
        <strain evidence="1 2">RD4P76</strain>
    </source>
</reference>